<dbReference type="InterPro" id="IPR017853">
    <property type="entry name" value="GH"/>
</dbReference>
<gene>
    <name evidence="5" type="ORF">ACFQBQ_06765</name>
</gene>
<name>A0ABW1Z861_9BACT</name>
<dbReference type="SUPFAM" id="SSF51445">
    <property type="entry name" value="(Trans)glycosidases"/>
    <property type="match status" value="1"/>
</dbReference>
<proteinExistence type="inferred from homology"/>
<keyword evidence="6" id="KW-1185">Reference proteome</keyword>
<dbReference type="InterPro" id="IPR049166">
    <property type="entry name" value="GH39_cat"/>
</dbReference>
<comment type="caution">
    <text evidence="5">The sequence shown here is derived from an EMBL/GenBank/DDBJ whole genome shotgun (WGS) entry which is preliminary data.</text>
</comment>
<dbReference type="Pfam" id="PF01229">
    <property type="entry name" value="Glyco_hydro_39"/>
    <property type="match status" value="1"/>
</dbReference>
<sequence>MLNSLRKVASTIALGIALSGAGLVTLAPLSGCSSSSQSASDSSLALTISSASLTMNQSSTSASISATLARGAANQSSVTLSVSGLPSGVTANITSPAYGNYGSLTLTTGSNVTAGTYALTVTASDGAHNAAQALSLTVYPASAVTITPSSTSLTLYQQTATSIPFTITRSTGNTNSVSVSAAGAPTNFGVAFSQPGGGNAGVVSLTAGSSTAVPTPGTYTITLTATDGTVSSTANITVLVGVAITVANSTNTAQGISGKLQEFMSTGFQPQLYTNSFFVSAPSTASLSALGGQHLRLQPTHYDLPWVANSSPAAASDWSFTLMDQTVQPVLSVGDNSPIFQIAQAPNFLDDANGNFIFNTTNLALFAQYAANLVRYYNKGGFDAGGKHFQSTSSHPITWWAIYNEPNLHSMTTAQYVQLYNTLVPAMQAVDPTLKFIALELSGYSGQAQLWMPSLVATSGLTAQVDAFATHYYPTCKQTDTDSTLFTKVSTFVTDMTYIRTQLKGATRFANTPVWVTENNVNSDYQLTGNISSCNGGTFVSDARGSSGFFTAWRPLIFSQLGKAGNQSLYHFLFNGSNQYGEVNNDSGASKLLSYWTDYELAHLFPWDGTAATGGTILTTTTSEITPTVEPLIVRNADGSYTVMVTDYAVASTTDDNGSGAARTVKLDLTALGSFTSGTRVDLNSATSLTAGPTSTSFTPTATMTLNFTGYGTTFLTLKP</sequence>
<comment type="similarity">
    <text evidence="1">Belongs to the glycosyl hydrolase 39 family.</text>
</comment>
<dbReference type="RefSeq" id="WP_263371673.1">
    <property type="nucleotide sequence ID" value="NZ_JAGSYD010000003.1"/>
</dbReference>
<evidence type="ECO:0000256" key="1">
    <source>
        <dbReference type="ARBA" id="ARBA00008875"/>
    </source>
</evidence>
<keyword evidence="3" id="KW-0326">Glycosidase</keyword>
<evidence type="ECO:0000259" key="4">
    <source>
        <dbReference type="Pfam" id="PF01229"/>
    </source>
</evidence>
<dbReference type="Gene3D" id="3.20.20.80">
    <property type="entry name" value="Glycosidases"/>
    <property type="match status" value="1"/>
</dbReference>
<dbReference type="GO" id="GO:0016787">
    <property type="term" value="F:hydrolase activity"/>
    <property type="evidence" value="ECO:0007669"/>
    <property type="project" value="UniProtKB-KW"/>
</dbReference>
<feature type="domain" description="Glycosyl hydrolases family 39 N-terminal catalytic" evidence="4">
    <location>
        <begin position="400"/>
        <end position="521"/>
    </location>
</feature>
<dbReference type="InterPro" id="IPR013783">
    <property type="entry name" value="Ig-like_fold"/>
</dbReference>
<evidence type="ECO:0000256" key="3">
    <source>
        <dbReference type="ARBA" id="ARBA00023295"/>
    </source>
</evidence>
<accession>A0ABW1Z861</accession>
<evidence type="ECO:0000256" key="2">
    <source>
        <dbReference type="ARBA" id="ARBA00022801"/>
    </source>
</evidence>
<reference evidence="6" key="1">
    <citation type="journal article" date="2019" name="Int. J. Syst. Evol. Microbiol.">
        <title>The Global Catalogue of Microorganisms (GCM) 10K type strain sequencing project: providing services to taxonomists for standard genome sequencing and annotation.</title>
        <authorList>
            <consortium name="The Broad Institute Genomics Platform"/>
            <consortium name="The Broad Institute Genome Sequencing Center for Infectious Disease"/>
            <person name="Wu L."/>
            <person name="Ma J."/>
        </authorList>
    </citation>
    <scope>NUCLEOTIDE SEQUENCE [LARGE SCALE GENOMIC DNA]</scope>
    <source>
        <strain evidence="6">CGMCC 1.16026</strain>
    </source>
</reference>
<dbReference type="Proteomes" id="UP001596391">
    <property type="component" value="Unassembled WGS sequence"/>
</dbReference>
<dbReference type="Gene3D" id="2.60.40.10">
    <property type="entry name" value="Immunoglobulins"/>
    <property type="match status" value="1"/>
</dbReference>
<organism evidence="5 6">
    <name type="scientific">Granulicella cerasi</name>
    <dbReference type="NCBI Taxonomy" id="741063"/>
    <lineage>
        <taxon>Bacteria</taxon>
        <taxon>Pseudomonadati</taxon>
        <taxon>Acidobacteriota</taxon>
        <taxon>Terriglobia</taxon>
        <taxon>Terriglobales</taxon>
        <taxon>Acidobacteriaceae</taxon>
        <taxon>Granulicella</taxon>
    </lineage>
</organism>
<evidence type="ECO:0000313" key="5">
    <source>
        <dbReference type="EMBL" id="MFC6645294.1"/>
    </source>
</evidence>
<protein>
    <submittedName>
        <fullName evidence="5">Glycosyl hydrolase</fullName>
    </submittedName>
</protein>
<keyword evidence="2 5" id="KW-0378">Hydrolase</keyword>
<dbReference type="EMBL" id="JBHSWI010000001">
    <property type="protein sequence ID" value="MFC6645294.1"/>
    <property type="molecule type" value="Genomic_DNA"/>
</dbReference>
<evidence type="ECO:0000313" key="6">
    <source>
        <dbReference type="Proteomes" id="UP001596391"/>
    </source>
</evidence>